<name>A0A139I528_9PEZI</name>
<keyword evidence="2" id="KW-1185">Reference proteome</keyword>
<dbReference type="Proteomes" id="UP000073492">
    <property type="component" value="Unassembled WGS sequence"/>
</dbReference>
<proteinExistence type="predicted"/>
<organism evidence="1 2">
    <name type="scientific">Pseudocercospora musae</name>
    <dbReference type="NCBI Taxonomy" id="113226"/>
    <lineage>
        <taxon>Eukaryota</taxon>
        <taxon>Fungi</taxon>
        <taxon>Dikarya</taxon>
        <taxon>Ascomycota</taxon>
        <taxon>Pezizomycotina</taxon>
        <taxon>Dothideomycetes</taxon>
        <taxon>Dothideomycetidae</taxon>
        <taxon>Mycosphaerellales</taxon>
        <taxon>Mycosphaerellaceae</taxon>
        <taxon>Pseudocercospora</taxon>
    </lineage>
</organism>
<dbReference type="EMBL" id="LFZO01000302">
    <property type="protein sequence ID" value="KXT09851.1"/>
    <property type="molecule type" value="Genomic_DNA"/>
</dbReference>
<comment type="caution">
    <text evidence="1">The sequence shown here is derived from an EMBL/GenBank/DDBJ whole genome shotgun (WGS) entry which is preliminary data.</text>
</comment>
<evidence type="ECO:0000313" key="2">
    <source>
        <dbReference type="Proteomes" id="UP000073492"/>
    </source>
</evidence>
<reference evidence="1 2" key="1">
    <citation type="submission" date="2015-07" db="EMBL/GenBank/DDBJ databases">
        <title>Comparative genomics of the Sigatoka disease complex on banana suggests a link between parallel evolutionary changes in Pseudocercospora fijiensis and Pseudocercospora eumusae and increased virulence on the banana host.</title>
        <authorList>
            <person name="Chang T.-C."/>
            <person name="Salvucci A."/>
            <person name="Crous P.W."/>
            <person name="Stergiopoulos I."/>
        </authorList>
    </citation>
    <scope>NUCLEOTIDE SEQUENCE [LARGE SCALE GENOMIC DNA]</scope>
    <source>
        <strain evidence="1 2">CBS 116634</strain>
    </source>
</reference>
<dbReference type="AlphaFoldDB" id="A0A139I528"/>
<accession>A0A139I528</accession>
<protein>
    <submittedName>
        <fullName evidence="1">Uncharacterized protein</fullName>
    </submittedName>
</protein>
<evidence type="ECO:0000313" key="1">
    <source>
        <dbReference type="EMBL" id="KXT09851.1"/>
    </source>
</evidence>
<sequence length="114" mass="12225">MPPIRTYRLITIEEGRTYSGPDVQHFAIHECIHVAANPDSSDCPSRQGGGQIEAVRSRWSDEVGFAWPGGVLGGAAERCAKFAVFVLEGRHGLRDMVAAVGAPSLLQYSVATEA</sequence>
<gene>
    <name evidence="1" type="ORF">AC579_2082</name>
</gene>